<keyword evidence="1" id="KW-0812">Transmembrane</keyword>
<accession>A0AAQ3PC94</accession>
<organism evidence="2 3">
    <name type="scientific">Vigna mungo</name>
    <name type="common">Black gram</name>
    <name type="synonym">Phaseolus mungo</name>
    <dbReference type="NCBI Taxonomy" id="3915"/>
    <lineage>
        <taxon>Eukaryota</taxon>
        <taxon>Viridiplantae</taxon>
        <taxon>Streptophyta</taxon>
        <taxon>Embryophyta</taxon>
        <taxon>Tracheophyta</taxon>
        <taxon>Spermatophyta</taxon>
        <taxon>Magnoliopsida</taxon>
        <taxon>eudicotyledons</taxon>
        <taxon>Gunneridae</taxon>
        <taxon>Pentapetalae</taxon>
        <taxon>rosids</taxon>
        <taxon>fabids</taxon>
        <taxon>Fabales</taxon>
        <taxon>Fabaceae</taxon>
        <taxon>Papilionoideae</taxon>
        <taxon>50 kb inversion clade</taxon>
        <taxon>NPAAA clade</taxon>
        <taxon>indigoferoid/millettioid clade</taxon>
        <taxon>Phaseoleae</taxon>
        <taxon>Vigna</taxon>
    </lineage>
</organism>
<proteinExistence type="predicted"/>
<evidence type="ECO:0000256" key="1">
    <source>
        <dbReference type="SAM" id="Phobius"/>
    </source>
</evidence>
<evidence type="ECO:0000313" key="2">
    <source>
        <dbReference type="EMBL" id="WVZ23918.1"/>
    </source>
</evidence>
<gene>
    <name evidence="2" type="ORF">V8G54_002462</name>
</gene>
<sequence length="110" mass="13013">MERNTRVTTINTINVSLLSPTFNSNLTFIQTIISIFDHLIKSTCLLSFVLFYLFNYVNFNVSLQVNFNPNTIVTMTNLKMIISNVTMYIYKHECREKITYFFNKYEIVLM</sequence>
<dbReference type="AlphaFoldDB" id="A0AAQ3PC94"/>
<evidence type="ECO:0000313" key="3">
    <source>
        <dbReference type="Proteomes" id="UP001374535"/>
    </source>
</evidence>
<keyword evidence="1" id="KW-0472">Membrane</keyword>
<dbReference type="Proteomes" id="UP001374535">
    <property type="component" value="Chromosome 1"/>
</dbReference>
<feature type="transmembrane region" description="Helical" evidence="1">
    <location>
        <begin position="39"/>
        <end position="59"/>
    </location>
</feature>
<name>A0AAQ3PC94_VIGMU</name>
<keyword evidence="3" id="KW-1185">Reference proteome</keyword>
<dbReference type="EMBL" id="CP144700">
    <property type="protein sequence ID" value="WVZ23918.1"/>
    <property type="molecule type" value="Genomic_DNA"/>
</dbReference>
<keyword evidence="1" id="KW-1133">Transmembrane helix</keyword>
<protein>
    <submittedName>
        <fullName evidence="2">Uncharacterized protein</fullName>
    </submittedName>
</protein>
<reference evidence="2 3" key="1">
    <citation type="journal article" date="2023" name="Life. Sci Alliance">
        <title>Evolutionary insights into 3D genome organization and epigenetic landscape of Vigna mungo.</title>
        <authorList>
            <person name="Junaid A."/>
            <person name="Singh B."/>
            <person name="Bhatia S."/>
        </authorList>
    </citation>
    <scope>NUCLEOTIDE SEQUENCE [LARGE SCALE GENOMIC DNA]</scope>
    <source>
        <strain evidence="2">Urdbean</strain>
    </source>
</reference>